<comment type="cofactor">
    <cofactor evidence="1">
        <name>thiamine diphosphate</name>
        <dbReference type="ChEBI" id="CHEBI:58937"/>
    </cofactor>
</comment>
<dbReference type="CDD" id="cd07035">
    <property type="entry name" value="TPP_PYR_POX_like"/>
    <property type="match status" value="1"/>
</dbReference>
<dbReference type="InterPro" id="IPR029061">
    <property type="entry name" value="THDP-binding"/>
</dbReference>
<feature type="domain" description="Thiamine pyrophosphate enzyme TPP-binding" evidence="6">
    <location>
        <begin position="412"/>
        <end position="551"/>
    </location>
</feature>
<evidence type="ECO:0000313" key="8">
    <source>
        <dbReference type="EMBL" id="GAW92625.1"/>
    </source>
</evidence>
<dbReference type="GO" id="GO:0050660">
    <property type="term" value="F:flavin adenine dinucleotide binding"/>
    <property type="evidence" value="ECO:0007669"/>
    <property type="project" value="TreeGrafter"/>
</dbReference>
<dbReference type="InterPro" id="IPR012000">
    <property type="entry name" value="Thiamin_PyroP_enz_cen_dom"/>
</dbReference>
<name>A0A1Z5HTI8_9FIRM</name>
<evidence type="ECO:0000313" key="9">
    <source>
        <dbReference type="Proteomes" id="UP000197032"/>
    </source>
</evidence>
<evidence type="ECO:0000256" key="2">
    <source>
        <dbReference type="ARBA" id="ARBA00007812"/>
    </source>
</evidence>
<dbReference type="Proteomes" id="UP000197032">
    <property type="component" value="Unassembled WGS sequence"/>
</dbReference>
<dbReference type="InterPro" id="IPR012001">
    <property type="entry name" value="Thiamin_PyroP_enz_TPP-bd_dom"/>
</dbReference>
<reference evidence="9" key="1">
    <citation type="journal article" date="2017" name="Appl. Environ. Microbiol.">
        <title>Genomic analysis of Calderihabitans maritimus KKC1, a thermophilic hydrogenogenic carboxydotrophic bacterium isolated from marine sediment.</title>
        <authorList>
            <person name="Omae K."/>
            <person name="Yoneda Y."/>
            <person name="Fukuyama Y."/>
            <person name="Yoshida T."/>
            <person name="Sako Y."/>
        </authorList>
    </citation>
    <scope>NUCLEOTIDE SEQUENCE [LARGE SCALE GENOMIC DNA]</scope>
    <source>
        <strain evidence="9">KKC1</strain>
    </source>
</reference>
<gene>
    <name evidence="8" type="ORF">KKC1_17760</name>
</gene>
<feature type="domain" description="Thiamine pyrophosphate enzyme N-terminal TPP-binding" evidence="7">
    <location>
        <begin position="7"/>
        <end position="114"/>
    </location>
</feature>
<comment type="similarity">
    <text evidence="2 4">Belongs to the TPP enzyme family.</text>
</comment>
<dbReference type="GO" id="GO:0030976">
    <property type="term" value="F:thiamine pyrophosphate binding"/>
    <property type="evidence" value="ECO:0007669"/>
    <property type="project" value="InterPro"/>
</dbReference>
<dbReference type="Gene3D" id="3.40.50.970">
    <property type="match status" value="2"/>
</dbReference>
<dbReference type="SUPFAM" id="SSF52467">
    <property type="entry name" value="DHS-like NAD/FAD-binding domain"/>
    <property type="match status" value="1"/>
</dbReference>
<dbReference type="InterPro" id="IPR029035">
    <property type="entry name" value="DHS-like_NAD/FAD-binding_dom"/>
</dbReference>
<dbReference type="GO" id="GO:0009097">
    <property type="term" value="P:isoleucine biosynthetic process"/>
    <property type="evidence" value="ECO:0007669"/>
    <property type="project" value="TreeGrafter"/>
</dbReference>
<dbReference type="Gene3D" id="3.40.50.1220">
    <property type="entry name" value="TPP-binding domain"/>
    <property type="match status" value="1"/>
</dbReference>
<dbReference type="GO" id="GO:0003984">
    <property type="term" value="F:acetolactate synthase activity"/>
    <property type="evidence" value="ECO:0007669"/>
    <property type="project" value="TreeGrafter"/>
</dbReference>
<evidence type="ECO:0000259" key="6">
    <source>
        <dbReference type="Pfam" id="PF02775"/>
    </source>
</evidence>
<evidence type="ECO:0000259" key="7">
    <source>
        <dbReference type="Pfam" id="PF02776"/>
    </source>
</evidence>
<accession>A0A1Z5HTI8</accession>
<evidence type="ECO:0000256" key="3">
    <source>
        <dbReference type="ARBA" id="ARBA00023052"/>
    </source>
</evidence>
<dbReference type="Pfam" id="PF00205">
    <property type="entry name" value="TPP_enzyme_M"/>
    <property type="match status" value="1"/>
</dbReference>
<protein>
    <recommendedName>
        <fullName evidence="10">Thiamine pyrophosphate-binding protein</fullName>
    </recommendedName>
</protein>
<sequence length="608" mass="68493">MPQVWPSQVIARILRKEEGVDVMFGVHGGHTMPFDDWFCMEGGKYYHMRHEQGGVYAADAYARITRKPAVAGGTSGPGMANMASAVAQAYTCRSPVVCLLGQHPILGDDRWTLQEGYGAEMFRSITKASFRVVNPNMIGFYVKKAFRIAAEYPQGPVAVEIPLDVLNWTPVEFNQQAGYTPDWREGRAPRVAGDPELIEEAVDLLLNAEKPVIVAGEGIHWGDAADELLEFVELTQIPVHTRRIARGAVPEDHDLHIEGGYRGRFLRNADVILVIGLRMGYLEGYGAWNDTAKFIQINEASSEICLERKTTLEIIGHPKVVLRQMIDCVKDRGTAIKKREAWLGKIKEGRREWRERQRREVEAVWNEVPIHPQAIGAELARYLNEVIPEATVVFDSYTGTNYITDKITSRFSGRILDAGEWAGVGHGIPMAIGAQVARPGKPVLSYIGDGGIGIAGFDIETAARYDLPIVYVLYNNGVWIAGERKFAYGPDWKTLGPQNKHGRNNDKGIRYRYDRMFEEVGCHGEYVEKIDELWPALERAFNSGKTALVNVNVSPDVWVKMFYRPDWACMFWHIPKDRWYGETHGWETINNAHKQFFGTDIPQTSRDI</sequence>
<dbReference type="PANTHER" id="PTHR18968:SF166">
    <property type="entry name" value="2-HYDROXYACYL-COA LYASE 2"/>
    <property type="match status" value="1"/>
</dbReference>
<evidence type="ECO:0000259" key="5">
    <source>
        <dbReference type="Pfam" id="PF00205"/>
    </source>
</evidence>
<dbReference type="RefSeq" id="WP_088553930.1">
    <property type="nucleotide sequence ID" value="NZ_BDGJ01000087.1"/>
</dbReference>
<dbReference type="InterPro" id="IPR045229">
    <property type="entry name" value="TPP_enz"/>
</dbReference>
<proteinExistence type="inferred from homology"/>
<dbReference type="PANTHER" id="PTHR18968">
    <property type="entry name" value="THIAMINE PYROPHOSPHATE ENZYMES"/>
    <property type="match status" value="1"/>
</dbReference>
<evidence type="ECO:0008006" key="10">
    <source>
        <dbReference type="Google" id="ProtNLM"/>
    </source>
</evidence>
<dbReference type="InterPro" id="IPR011766">
    <property type="entry name" value="TPP_enzyme_TPP-bd"/>
</dbReference>
<dbReference type="EMBL" id="BDGJ01000087">
    <property type="protein sequence ID" value="GAW92625.1"/>
    <property type="molecule type" value="Genomic_DNA"/>
</dbReference>
<dbReference type="AlphaFoldDB" id="A0A1Z5HTI8"/>
<keyword evidence="3 4" id="KW-0786">Thiamine pyrophosphate</keyword>
<evidence type="ECO:0000256" key="1">
    <source>
        <dbReference type="ARBA" id="ARBA00001964"/>
    </source>
</evidence>
<dbReference type="SUPFAM" id="SSF52518">
    <property type="entry name" value="Thiamin diphosphate-binding fold (THDP-binding)"/>
    <property type="match status" value="2"/>
</dbReference>
<dbReference type="Pfam" id="PF02775">
    <property type="entry name" value="TPP_enzyme_C"/>
    <property type="match status" value="1"/>
</dbReference>
<dbReference type="GO" id="GO:0000287">
    <property type="term" value="F:magnesium ion binding"/>
    <property type="evidence" value="ECO:0007669"/>
    <property type="project" value="InterPro"/>
</dbReference>
<dbReference type="Pfam" id="PF02776">
    <property type="entry name" value="TPP_enzyme_N"/>
    <property type="match status" value="1"/>
</dbReference>
<keyword evidence="9" id="KW-1185">Reference proteome</keyword>
<feature type="domain" description="Thiamine pyrophosphate enzyme central" evidence="5">
    <location>
        <begin position="198"/>
        <end position="325"/>
    </location>
</feature>
<comment type="caution">
    <text evidence="8">The sequence shown here is derived from an EMBL/GenBank/DDBJ whole genome shotgun (WGS) entry which is preliminary data.</text>
</comment>
<dbReference type="OrthoDB" id="4494979at2"/>
<evidence type="ECO:0000256" key="4">
    <source>
        <dbReference type="RuleBase" id="RU362132"/>
    </source>
</evidence>
<dbReference type="GO" id="GO:0005948">
    <property type="term" value="C:acetolactate synthase complex"/>
    <property type="evidence" value="ECO:0007669"/>
    <property type="project" value="TreeGrafter"/>
</dbReference>
<organism evidence="8 9">
    <name type="scientific">Calderihabitans maritimus</name>
    <dbReference type="NCBI Taxonomy" id="1246530"/>
    <lineage>
        <taxon>Bacteria</taxon>
        <taxon>Bacillati</taxon>
        <taxon>Bacillota</taxon>
        <taxon>Clostridia</taxon>
        <taxon>Neomoorellales</taxon>
        <taxon>Calderihabitantaceae</taxon>
        <taxon>Calderihabitans</taxon>
    </lineage>
</organism>
<dbReference type="GO" id="GO:0009099">
    <property type="term" value="P:L-valine biosynthetic process"/>
    <property type="evidence" value="ECO:0007669"/>
    <property type="project" value="TreeGrafter"/>
</dbReference>